<dbReference type="Proteomes" id="UP001596312">
    <property type="component" value="Unassembled WGS sequence"/>
</dbReference>
<dbReference type="Pfam" id="PF24430">
    <property type="entry name" value="DUF7553"/>
    <property type="match status" value="1"/>
</dbReference>
<evidence type="ECO:0000313" key="3">
    <source>
        <dbReference type="Proteomes" id="UP001596312"/>
    </source>
</evidence>
<keyword evidence="3" id="KW-1185">Reference proteome</keyword>
<proteinExistence type="predicted"/>
<evidence type="ECO:0000256" key="1">
    <source>
        <dbReference type="SAM" id="MobiDB-lite"/>
    </source>
</evidence>
<name>A0ABD5V172_9EURY</name>
<feature type="compositionally biased region" description="Basic and acidic residues" evidence="1">
    <location>
        <begin position="7"/>
        <end position="20"/>
    </location>
</feature>
<evidence type="ECO:0000313" key="2">
    <source>
        <dbReference type="EMBL" id="MFC6904849.1"/>
    </source>
</evidence>
<sequence>MSDPDLDQVRTELQHAREADTGELNESLNSLTQALDQLDEEGNEPKPEHLDSIHDELVRLQEGYGEGGSSATSQSGDDEEIRDHLRRARDHVRAYRENVDELSE</sequence>
<comment type="caution">
    <text evidence="2">The sequence shown here is derived from an EMBL/GenBank/DDBJ whole genome shotgun (WGS) entry which is preliminary data.</text>
</comment>
<accession>A0ABD5V172</accession>
<dbReference type="RefSeq" id="WP_340603364.1">
    <property type="nucleotide sequence ID" value="NZ_JBBMXV010000002.1"/>
</dbReference>
<organism evidence="2 3">
    <name type="scientific">Halalkalicoccus tibetensis</name>
    <dbReference type="NCBI Taxonomy" id="175632"/>
    <lineage>
        <taxon>Archaea</taxon>
        <taxon>Methanobacteriati</taxon>
        <taxon>Methanobacteriota</taxon>
        <taxon>Stenosarchaea group</taxon>
        <taxon>Halobacteria</taxon>
        <taxon>Halobacteriales</taxon>
        <taxon>Halococcaceae</taxon>
        <taxon>Halalkalicoccus</taxon>
    </lineage>
</organism>
<reference evidence="2 3" key="1">
    <citation type="journal article" date="2019" name="Int. J. Syst. Evol. Microbiol.">
        <title>The Global Catalogue of Microorganisms (GCM) 10K type strain sequencing project: providing services to taxonomists for standard genome sequencing and annotation.</title>
        <authorList>
            <consortium name="The Broad Institute Genomics Platform"/>
            <consortium name="The Broad Institute Genome Sequencing Center for Infectious Disease"/>
            <person name="Wu L."/>
            <person name="Ma J."/>
        </authorList>
    </citation>
    <scope>NUCLEOTIDE SEQUENCE [LARGE SCALE GENOMIC DNA]</scope>
    <source>
        <strain evidence="2 3">CGMCC 1.3240</strain>
    </source>
</reference>
<feature type="region of interest" description="Disordered" evidence="1">
    <location>
        <begin position="1"/>
        <end position="26"/>
    </location>
</feature>
<dbReference type="EMBL" id="JBHSXQ010000002">
    <property type="protein sequence ID" value="MFC6904849.1"/>
    <property type="molecule type" value="Genomic_DNA"/>
</dbReference>
<dbReference type="AlphaFoldDB" id="A0ABD5V172"/>
<feature type="region of interest" description="Disordered" evidence="1">
    <location>
        <begin position="60"/>
        <end position="86"/>
    </location>
</feature>
<dbReference type="InterPro" id="IPR055975">
    <property type="entry name" value="DUF7553"/>
</dbReference>
<gene>
    <name evidence="2" type="ORF">ACFQGH_06505</name>
</gene>
<protein>
    <submittedName>
        <fullName evidence="2">Uncharacterized protein</fullName>
    </submittedName>
</protein>